<dbReference type="Proteomes" id="UP001164305">
    <property type="component" value="Chromosome"/>
</dbReference>
<comment type="similarity">
    <text evidence="1">Belongs to the ROK (NagC/XylR) family.</text>
</comment>
<dbReference type="InterPro" id="IPR043129">
    <property type="entry name" value="ATPase_NBD"/>
</dbReference>
<keyword evidence="4" id="KW-1185">Reference proteome</keyword>
<accession>A0ABY6G2G7</accession>
<dbReference type="Pfam" id="PF00480">
    <property type="entry name" value="ROK"/>
    <property type="match status" value="2"/>
</dbReference>
<sequence>MSSGAHLDLVRGVNDAGVLALLRGGNPMARHDIAEALDVTPQAVTKILARLGERGLVEEAGTVSAGPGKPAVLHRLVPRSRRAIGVHVTRTRVRAVIVDLTGTILAACERDLEAGTSPDRLVDIVAELATQLRSTGEGALVGIGVGMPGSVDHDAGVFRGSEASDPWSGLALRARLVERLGLPALVENDSTAAIVAESWSSPHAVPDAALVLVEDGIGAGLRLGDVLHRGAHSDAGEVGHTVVVLDGEPCTCGRRGCAQAEHAAALARGDVARAARILASVVVDLVVLLDVDRIILAGRSIHRHHAAYLDAVRGAMATELPRHDWLHVEVLVSTHGDDAIALGAAAEVLEDEFGVPAALAGPA</sequence>
<dbReference type="InterPro" id="IPR000835">
    <property type="entry name" value="HTH_MarR-typ"/>
</dbReference>
<proteinExistence type="inferred from homology"/>
<dbReference type="PANTHER" id="PTHR18964">
    <property type="entry name" value="ROK (REPRESSOR, ORF, KINASE) FAMILY"/>
    <property type="match status" value="1"/>
</dbReference>
<organism evidence="3 4">
    <name type="scientific">Brachybacterium huguangmaarense</name>
    <dbReference type="NCBI Taxonomy" id="1652028"/>
    <lineage>
        <taxon>Bacteria</taxon>
        <taxon>Bacillati</taxon>
        <taxon>Actinomycetota</taxon>
        <taxon>Actinomycetes</taxon>
        <taxon>Micrococcales</taxon>
        <taxon>Dermabacteraceae</taxon>
        <taxon>Brachybacterium</taxon>
    </lineage>
</organism>
<evidence type="ECO:0000256" key="1">
    <source>
        <dbReference type="ARBA" id="ARBA00006479"/>
    </source>
</evidence>
<dbReference type="PROSITE" id="PS01125">
    <property type="entry name" value="ROK"/>
    <property type="match status" value="1"/>
</dbReference>
<dbReference type="Pfam" id="PF12802">
    <property type="entry name" value="MarR_2"/>
    <property type="match status" value="1"/>
</dbReference>
<name>A0ABY6G2G7_9MICO</name>
<dbReference type="InterPro" id="IPR036388">
    <property type="entry name" value="WH-like_DNA-bd_sf"/>
</dbReference>
<dbReference type="Gene3D" id="3.30.420.40">
    <property type="match status" value="3"/>
</dbReference>
<dbReference type="Gene3D" id="1.10.10.10">
    <property type="entry name" value="Winged helix-like DNA-binding domain superfamily/Winged helix DNA-binding domain"/>
    <property type="match status" value="1"/>
</dbReference>
<dbReference type="InterPro" id="IPR036390">
    <property type="entry name" value="WH_DNA-bd_sf"/>
</dbReference>
<dbReference type="SUPFAM" id="SSF46785">
    <property type="entry name" value="Winged helix' DNA-binding domain"/>
    <property type="match status" value="1"/>
</dbReference>
<evidence type="ECO:0000313" key="4">
    <source>
        <dbReference type="Proteomes" id="UP001164305"/>
    </source>
</evidence>
<evidence type="ECO:0000313" key="3">
    <source>
        <dbReference type="EMBL" id="UYG17169.1"/>
    </source>
</evidence>
<feature type="domain" description="HTH marR-type" evidence="2">
    <location>
        <begin position="16"/>
        <end position="59"/>
    </location>
</feature>
<dbReference type="InterPro" id="IPR000600">
    <property type="entry name" value="ROK"/>
</dbReference>
<dbReference type="PANTHER" id="PTHR18964:SF173">
    <property type="entry name" value="GLUCOKINASE"/>
    <property type="match status" value="1"/>
</dbReference>
<dbReference type="EMBL" id="CP107020">
    <property type="protein sequence ID" value="UYG17169.1"/>
    <property type="molecule type" value="Genomic_DNA"/>
</dbReference>
<gene>
    <name evidence="3" type="ORF">BRM3_01655</name>
</gene>
<dbReference type="SUPFAM" id="SSF53067">
    <property type="entry name" value="Actin-like ATPase domain"/>
    <property type="match status" value="1"/>
</dbReference>
<dbReference type="InterPro" id="IPR049874">
    <property type="entry name" value="ROK_cs"/>
</dbReference>
<evidence type="ECO:0000259" key="2">
    <source>
        <dbReference type="Pfam" id="PF12802"/>
    </source>
</evidence>
<reference evidence="3" key="1">
    <citation type="submission" date="2022-10" db="EMBL/GenBank/DDBJ databases">
        <title>Whole-Genome Sequencing of Brachybacterium huguangmaarense BRM-3, Isolated from Betula schmidtii.</title>
        <authorList>
            <person name="Haam D."/>
        </authorList>
    </citation>
    <scope>NUCLEOTIDE SEQUENCE</scope>
    <source>
        <strain evidence="3">BRM-3</strain>
    </source>
</reference>
<protein>
    <submittedName>
        <fullName evidence="3">ROK family transcriptional regulator</fullName>
    </submittedName>
</protein>